<evidence type="ECO:0000256" key="3">
    <source>
        <dbReference type="ARBA" id="ARBA00023157"/>
    </source>
</evidence>
<evidence type="ECO:0000256" key="1">
    <source>
        <dbReference type="ARBA" id="ARBA00007528"/>
    </source>
</evidence>
<evidence type="ECO:0000256" key="4">
    <source>
        <dbReference type="ARBA" id="ARBA00023180"/>
    </source>
</evidence>
<reference evidence="8" key="1">
    <citation type="journal article" date="2010" name="Genome Biol.">
        <title>Genome sequence of the necrotrophic plant pathogen Pythium ultimum reveals original pathogenicity mechanisms and effector repertoire.</title>
        <authorList>
            <person name="Levesque C.A."/>
            <person name="Brouwer H."/>
            <person name="Cano L."/>
            <person name="Hamilton J.P."/>
            <person name="Holt C."/>
            <person name="Huitema E."/>
            <person name="Raffaele S."/>
            <person name="Robideau G.P."/>
            <person name="Thines M."/>
            <person name="Win J."/>
            <person name="Zerillo M.M."/>
            <person name="Beakes G.W."/>
            <person name="Boore J.L."/>
            <person name="Busam D."/>
            <person name="Dumas B."/>
            <person name="Ferriera S."/>
            <person name="Fuerstenberg S.I."/>
            <person name="Gachon C.M."/>
            <person name="Gaulin E."/>
            <person name="Govers F."/>
            <person name="Grenville-Briggs L."/>
            <person name="Horner N."/>
            <person name="Hostetler J."/>
            <person name="Jiang R.H."/>
            <person name="Johnson J."/>
            <person name="Krajaejun T."/>
            <person name="Lin H."/>
            <person name="Meijer H.J."/>
            <person name="Moore B."/>
            <person name="Morris P."/>
            <person name="Phuntmart V."/>
            <person name="Puiu D."/>
            <person name="Shetty J."/>
            <person name="Stajich J.E."/>
            <person name="Tripathy S."/>
            <person name="Wawra S."/>
            <person name="van West P."/>
            <person name="Whitty B.R."/>
            <person name="Coutinho P.M."/>
            <person name="Henrissat B."/>
            <person name="Martin F."/>
            <person name="Thomas P.D."/>
            <person name="Tyler B.M."/>
            <person name="De Vries R.P."/>
            <person name="Kamoun S."/>
            <person name="Yandell M."/>
            <person name="Tisserat N."/>
            <person name="Buell C.R."/>
        </authorList>
    </citation>
    <scope>NUCLEOTIDE SEQUENCE</scope>
    <source>
        <strain evidence="8">DAOM:BR144</strain>
    </source>
</reference>
<dbReference type="SUPFAM" id="SSF51445">
    <property type="entry name" value="(Trans)glycosidases"/>
    <property type="match status" value="1"/>
</dbReference>
<evidence type="ECO:0000256" key="5">
    <source>
        <dbReference type="SAM" id="MobiDB-lite"/>
    </source>
</evidence>
<name>K3WW63_GLOUD</name>
<dbReference type="GO" id="GO:0042124">
    <property type="term" value="F:1,3-beta-glucanosyltransferase activity"/>
    <property type="evidence" value="ECO:0007669"/>
    <property type="project" value="TreeGrafter"/>
</dbReference>
<feature type="compositionally biased region" description="Polar residues" evidence="5">
    <location>
        <begin position="461"/>
        <end position="481"/>
    </location>
</feature>
<dbReference type="eggNOG" id="ENOG502QRZZ">
    <property type="taxonomic scope" value="Eukaryota"/>
</dbReference>
<dbReference type="EMBL" id="GL376632">
    <property type="status" value="NOT_ANNOTATED_CDS"/>
    <property type="molecule type" value="Genomic_DNA"/>
</dbReference>
<dbReference type="EnsemblProtists" id="PYU1_T009211">
    <property type="protein sequence ID" value="PYU1_T009211"/>
    <property type="gene ID" value="PYU1_G009193"/>
</dbReference>
<dbReference type="Proteomes" id="UP000019132">
    <property type="component" value="Unassembled WGS sequence"/>
</dbReference>
<evidence type="ECO:0000256" key="2">
    <source>
        <dbReference type="ARBA" id="ARBA00022729"/>
    </source>
</evidence>
<feature type="chain" id="PRO_5025658308" description="1,3-beta-glucanosyltransferase" evidence="6">
    <location>
        <begin position="29"/>
        <end position="506"/>
    </location>
</feature>
<sequence length="506" mass="56554">MLRLHLLYAAAIFVSSLFAACCIQEAHAWVPHIVTKGNRFFDSASGLEFRMKGVAYYPRPNAGKLYEVDNYDWVTDDHEAVWKPHLDILQELGVNTIRLYSVDPSKSHDKFMCECSKRGIYVLVGMSAPCKNCAISDALPPACYPDELFTRAQMVYNAFAIYDNTLGFSVGNENNLQKLSGKHDGTTTAPCVKAFLRDVRRYASSCVGSLRAVPIGLDIADIPPRAQWLQYYDCCVENDEHSRAEWIGFNPYVECDPKAHTKYAQSEGLRGLMKEYQQAEYPRPLMFGEFGCNLGDNTIDGFQAQRAFYDAKWMNEEKEMTDQIVGGNVFEFTTERIHLKDQKLTKKRDDGKYGIGYFSPDDCDHGKTPCKFVPYPEFANLKTAYTTTTPSTLTMSTYNGTHRKILKCPKQMSIELQPTPTVTLLKCSVAQPVCSGTKANAFKKNPADVIKMGDKKKPSNRGDSNTATDAAKQQNTASNGVRMARSTTGMLSSILLAVAALWLMLL</sequence>
<dbReference type="STRING" id="431595.K3WW63"/>
<dbReference type="AlphaFoldDB" id="K3WW63"/>
<reference evidence="7" key="3">
    <citation type="submission" date="2015-02" db="UniProtKB">
        <authorList>
            <consortium name="EnsemblProtists"/>
        </authorList>
    </citation>
    <scope>IDENTIFICATION</scope>
    <source>
        <strain evidence="7">DAOM BR144</strain>
    </source>
</reference>
<dbReference type="Pfam" id="PF03198">
    <property type="entry name" value="Glyco_hydro_72"/>
    <property type="match status" value="1"/>
</dbReference>
<dbReference type="VEuPathDB" id="FungiDB:PYU1_G009193"/>
<dbReference type="PROSITE" id="PS51257">
    <property type="entry name" value="PROKAR_LIPOPROTEIN"/>
    <property type="match status" value="1"/>
</dbReference>
<evidence type="ECO:0000313" key="7">
    <source>
        <dbReference type="EnsemblProtists" id="PYU1_T009211"/>
    </source>
</evidence>
<evidence type="ECO:0000256" key="6">
    <source>
        <dbReference type="SAM" id="SignalP"/>
    </source>
</evidence>
<dbReference type="HOGENOM" id="CLU_025302_1_1_1"/>
<dbReference type="Gene3D" id="3.20.20.80">
    <property type="entry name" value="Glycosidases"/>
    <property type="match status" value="1"/>
</dbReference>
<dbReference type="InterPro" id="IPR004886">
    <property type="entry name" value="Glucanosyltransferase"/>
</dbReference>
<protein>
    <recommendedName>
        <fullName evidence="9">1,3-beta-glucanosyltransferase</fullName>
    </recommendedName>
</protein>
<keyword evidence="2 6" id="KW-0732">Signal</keyword>
<accession>K3WW63</accession>
<keyword evidence="4" id="KW-0325">Glycoprotein</keyword>
<keyword evidence="3" id="KW-1015">Disulfide bond</keyword>
<comment type="similarity">
    <text evidence="1">Belongs to the glycosyl hydrolase 72 family.</text>
</comment>
<dbReference type="GO" id="GO:0005886">
    <property type="term" value="C:plasma membrane"/>
    <property type="evidence" value="ECO:0007669"/>
    <property type="project" value="TreeGrafter"/>
</dbReference>
<proteinExistence type="inferred from homology"/>
<dbReference type="InterPro" id="IPR017853">
    <property type="entry name" value="GH"/>
</dbReference>
<evidence type="ECO:0008006" key="9">
    <source>
        <dbReference type="Google" id="ProtNLM"/>
    </source>
</evidence>
<dbReference type="PANTHER" id="PTHR31468:SF2">
    <property type="entry name" value="1,3-BETA-GLUCANOSYLTRANSFERASE GAS1"/>
    <property type="match status" value="1"/>
</dbReference>
<organism evidence="7 8">
    <name type="scientific">Globisporangium ultimum (strain ATCC 200006 / CBS 805.95 / DAOM BR144)</name>
    <name type="common">Pythium ultimum</name>
    <dbReference type="NCBI Taxonomy" id="431595"/>
    <lineage>
        <taxon>Eukaryota</taxon>
        <taxon>Sar</taxon>
        <taxon>Stramenopiles</taxon>
        <taxon>Oomycota</taxon>
        <taxon>Peronosporomycetes</taxon>
        <taxon>Pythiales</taxon>
        <taxon>Pythiaceae</taxon>
        <taxon>Globisporangium</taxon>
    </lineage>
</organism>
<feature type="signal peptide" evidence="6">
    <location>
        <begin position="1"/>
        <end position="28"/>
    </location>
</feature>
<reference evidence="8" key="2">
    <citation type="submission" date="2010-04" db="EMBL/GenBank/DDBJ databases">
        <authorList>
            <person name="Buell R."/>
            <person name="Hamilton J."/>
            <person name="Hostetler J."/>
        </authorList>
    </citation>
    <scope>NUCLEOTIDE SEQUENCE [LARGE SCALE GENOMIC DNA]</scope>
    <source>
        <strain evidence="8">DAOM:BR144</strain>
    </source>
</reference>
<dbReference type="InParanoid" id="K3WW63"/>
<dbReference type="GO" id="GO:0034411">
    <property type="term" value="P:cell wall (1-&gt;3)-beta-D-glucan biosynthetic process"/>
    <property type="evidence" value="ECO:0007669"/>
    <property type="project" value="TreeGrafter"/>
</dbReference>
<feature type="region of interest" description="Disordered" evidence="5">
    <location>
        <begin position="451"/>
        <end position="481"/>
    </location>
</feature>
<dbReference type="FunFam" id="3.20.20.80:FF:000086">
    <property type="entry name" value="1,3-beta-glucanosyltransferase"/>
    <property type="match status" value="1"/>
</dbReference>
<dbReference type="PANTHER" id="PTHR31468">
    <property type="entry name" value="1,3-BETA-GLUCANOSYLTRANSFERASE GAS1"/>
    <property type="match status" value="1"/>
</dbReference>
<keyword evidence="8" id="KW-1185">Reference proteome</keyword>
<evidence type="ECO:0000313" key="8">
    <source>
        <dbReference type="Proteomes" id="UP000019132"/>
    </source>
</evidence>
<dbReference type="OMA" id="YNAFAIY"/>